<protein>
    <recommendedName>
        <fullName evidence="3">Secreted protein</fullName>
    </recommendedName>
</protein>
<evidence type="ECO:0008006" key="3">
    <source>
        <dbReference type="Google" id="ProtNLM"/>
    </source>
</evidence>
<dbReference type="EMBL" id="JABXWD010000012">
    <property type="protein sequence ID" value="MBV6340219.1"/>
    <property type="molecule type" value="Genomic_DNA"/>
</dbReference>
<evidence type="ECO:0000313" key="1">
    <source>
        <dbReference type="EMBL" id="MBV6340219.1"/>
    </source>
</evidence>
<gene>
    <name evidence="1" type="ORF">HWQ67_01345</name>
</gene>
<name>A0ABS6RUA6_9BACT</name>
<accession>A0ABS6RUA6</accession>
<dbReference type="Proteomes" id="UP001196980">
    <property type="component" value="Unassembled WGS sequence"/>
</dbReference>
<keyword evidence="2" id="KW-1185">Reference proteome</keyword>
<dbReference type="RefSeq" id="WP_218250842.1">
    <property type="nucleotide sequence ID" value="NZ_JABXWD010000012.1"/>
</dbReference>
<proteinExistence type="predicted"/>
<organism evidence="1 2">
    <name type="scientific">Candidatus Magnetobacterium casense</name>
    <dbReference type="NCBI Taxonomy" id="1455061"/>
    <lineage>
        <taxon>Bacteria</taxon>
        <taxon>Pseudomonadati</taxon>
        <taxon>Nitrospirota</taxon>
        <taxon>Thermodesulfovibrionia</taxon>
        <taxon>Thermodesulfovibrionales</taxon>
        <taxon>Candidatus Magnetobacteriaceae</taxon>
        <taxon>Candidatus Magnetobacterium</taxon>
    </lineage>
</organism>
<reference evidence="1 2" key="1">
    <citation type="journal article" date="2020" name="J Geophys Res Biogeosci">
        <title>Magnetotaxis as an Adaptation to Enable Bacterial Shuttling of Microbial Sulfur and Sulfur Cycling Across Aquatic Oxic#Anoxic Interfaces.</title>
        <authorList>
            <person name="Li J."/>
            <person name="Liu P."/>
            <person name="Wang J."/>
            <person name="Roberts A.P."/>
            <person name="Pan Y."/>
        </authorList>
    </citation>
    <scope>NUCLEOTIDE SEQUENCE [LARGE SCALE GENOMIC DNA]</scope>
    <source>
        <strain evidence="1 2">MYR-1_YQ</strain>
    </source>
</reference>
<sequence>MNFRVFQRLMVAICTLVVMVCFVSVSQSWARCLVVIKKNVKVPWTVYKKGEVRNSGWFMFTDTPRSNGKLVIQYSENSGQELNLFGDYGKNWVKIINAVDNERWEADADDCTGNTLRGHIIRDERAEFDFTITTDADAPVPVVPLPLDVPLPAIKFPPGVSTVENAKYPDARAVVNYSEAPRPCKARTSEKCYLFSQYTVHVEPDSGGNEVIRIYNNLNPVIPHLVLKDAGSFYGIAKDKLFLRTKTDDTHMLEVFDINSKRSIHKAQASEPIGIVNRDYVAYYTDKERVDNITICPNKRDAFEAKKDGLNVIRETEVKFNMVDMSVTPTGVFRCAGRY</sequence>
<comment type="caution">
    <text evidence="1">The sequence shown here is derived from an EMBL/GenBank/DDBJ whole genome shotgun (WGS) entry which is preliminary data.</text>
</comment>
<evidence type="ECO:0000313" key="2">
    <source>
        <dbReference type="Proteomes" id="UP001196980"/>
    </source>
</evidence>